<evidence type="ECO:0000256" key="6">
    <source>
        <dbReference type="ARBA" id="ARBA00022605"/>
    </source>
</evidence>
<name>A0A4V3D5I3_9GAMM</name>
<evidence type="ECO:0000256" key="9">
    <source>
        <dbReference type="ARBA" id="ARBA00023235"/>
    </source>
</evidence>
<dbReference type="GO" id="GO:0004640">
    <property type="term" value="F:phosphoribosylanthranilate isomerase activity"/>
    <property type="evidence" value="ECO:0007669"/>
    <property type="project" value="UniProtKB-UniRule"/>
</dbReference>
<dbReference type="PANTHER" id="PTHR42894">
    <property type="entry name" value="N-(5'-PHOSPHORIBOSYL)ANTHRANILATE ISOMERASE"/>
    <property type="match status" value="1"/>
</dbReference>
<comment type="pathway">
    <text evidence="2 10">Amino-acid biosynthesis; L-tryptophan biosynthesis; L-tryptophan from chorismate: step 3/5.</text>
</comment>
<dbReference type="CDD" id="cd00405">
    <property type="entry name" value="PRAI"/>
    <property type="match status" value="1"/>
</dbReference>
<organism evidence="12 13">
    <name type="scientific">Thiopseudomonas denitrificans</name>
    <dbReference type="NCBI Taxonomy" id="1501432"/>
    <lineage>
        <taxon>Bacteria</taxon>
        <taxon>Pseudomonadati</taxon>
        <taxon>Pseudomonadota</taxon>
        <taxon>Gammaproteobacteria</taxon>
        <taxon>Pseudomonadales</taxon>
        <taxon>Pseudomonadaceae</taxon>
        <taxon>Thiopseudomonas</taxon>
    </lineage>
</organism>
<keyword evidence="9 10" id="KW-0413">Isomerase</keyword>
<gene>
    <name evidence="10" type="primary">trpF</name>
    <name evidence="12" type="ORF">DFQ45_101272</name>
</gene>
<keyword evidence="8 10" id="KW-0057">Aromatic amino acid biosynthesis</keyword>
<dbReference type="OrthoDB" id="9796196at2"/>
<dbReference type="NCBIfam" id="NF002298">
    <property type="entry name" value="PRK01222.1-4"/>
    <property type="match status" value="1"/>
</dbReference>
<evidence type="ECO:0000256" key="7">
    <source>
        <dbReference type="ARBA" id="ARBA00022822"/>
    </source>
</evidence>
<evidence type="ECO:0000256" key="4">
    <source>
        <dbReference type="ARBA" id="ARBA00012572"/>
    </source>
</evidence>
<dbReference type="UniPathway" id="UPA00035">
    <property type="reaction ID" value="UER00042"/>
</dbReference>
<accession>A0A4V3D5I3</accession>
<dbReference type="PANTHER" id="PTHR42894:SF1">
    <property type="entry name" value="N-(5'-PHOSPHORIBOSYL)ANTHRANILATE ISOMERASE"/>
    <property type="match status" value="1"/>
</dbReference>
<dbReference type="EMBL" id="SNYK01000001">
    <property type="protein sequence ID" value="TDQ40137.1"/>
    <property type="molecule type" value="Genomic_DNA"/>
</dbReference>
<dbReference type="InterPro" id="IPR011060">
    <property type="entry name" value="RibuloseP-bd_barrel"/>
</dbReference>
<sequence>MNTRVKICGITRLEDALVAAAAGADALGFVFYPPSPRNVEPARAADIIRQLPAFVTSTGLFVNAPESLVREVLDQVALDLLQFHGDESPEYCASFGRPYIKALRMQPGLDIAGQAAAHADARGILLDAYVAGVPGGTGQVFDWEAIPATLAKPLILAGGLDVDNVRLAIEQVRPWAVDVSGGVEAGRGIKDAEKVRTFMQRVRDRSNG</sequence>
<proteinExistence type="inferred from homology"/>
<evidence type="ECO:0000313" key="12">
    <source>
        <dbReference type="EMBL" id="TDQ40137.1"/>
    </source>
</evidence>
<dbReference type="SUPFAM" id="SSF51366">
    <property type="entry name" value="Ribulose-phoshate binding barrel"/>
    <property type="match status" value="1"/>
</dbReference>
<keyword evidence="13" id="KW-1185">Reference proteome</keyword>
<dbReference type="GO" id="GO:0000162">
    <property type="term" value="P:L-tryptophan biosynthetic process"/>
    <property type="evidence" value="ECO:0007669"/>
    <property type="project" value="UniProtKB-UniRule"/>
</dbReference>
<dbReference type="InterPro" id="IPR013785">
    <property type="entry name" value="Aldolase_TIM"/>
</dbReference>
<dbReference type="NCBIfam" id="NF002299">
    <property type="entry name" value="PRK01222.1-6"/>
    <property type="match status" value="1"/>
</dbReference>
<keyword evidence="7 10" id="KW-0822">Tryptophan biosynthesis</keyword>
<evidence type="ECO:0000313" key="13">
    <source>
        <dbReference type="Proteomes" id="UP000294575"/>
    </source>
</evidence>
<dbReference type="AlphaFoldDB" id="A0A4V3D5I3"/>
<comment type="caution">
    <text evidence="12">The sequence shown here is derived from an EMBL/GenBank/DDBJ whole genome shotgun (WGS) entry which is preliminary data.</text>
</comment>
<evidence type="ECO:0000256" key="1">
    <source>
        <dbReference type="ARBA" id="ARBA00001164"/>
    </source>
</evidence>
<protein>
    <recommendedName>
        <fullName evidence="5 10">N-(5'-phosphoribosyl)anthranilate isomerase</fullName>
        <shortName evidence="10">PRAI</shortName>
        <ecNumber evidence="4 10">5.3.1.24</ecNumber>
    </recommendedName>
</protein>
<evidence type="ECO:0000256" key="5">
    <source>
        <dbReference type="ARBA" id="ARBA00022272"/>
    </source>
</evidence>
<reference evidence="12 13" key="1">
    <citation type="submission" date="2019-03" db="EMBL/GenBank/DDBJ databases">
        <title>Genomic Encyclopedia of Type Strains, Phase IV (KMG-IV): sequencing the most valuable type-strain genomes for metagenomic binning, comparative biology and taxonomic classification.</title>
        <authorList>
            <person name="Goeker M."/>
        </authorList>
    </citation>
    <scope>NUCLEOTIDE SEQUENCE [LARGE SCALE GENOMIC DNA]</scope>
    <source>
        <strain evidence="12 13">DSM 28679</strain>
    </source>
</reference>
<dbReference type="InterPro" id="IPR001240">
    <property type="entry name" value="PRAI_dom"/>
</dbReference>
<dbReference type="RefSeq" id="WP_101496837.1">
    <property type="nucleotide sequence ID" value="NZ_LNJZ01000007.1"/>
</dbReference>
<evidence type="ECO:0000256" key="2">
    <source>
        <dbReference type="ARBA" id="ARBA00004664"/>
    </source>
</evidence>
<dbReference type="Proteomes" id="UP000294575">
    <property type="component" value="Unassembled WGS sequence"/>
</dbReference>
<comment type="catalytic activity">
    <reaction evidence="1 10">
        <text>N-(5-phospho-beta-D-ribosyl)anthranilate = 1-(2-carboxyphenylamino)-1-deoxy-D-ribulose 5-phosphate</text>
        <dbReference type="Rhea" id="RHEA:21540"/>
        <dbReference type="ChEBI" id="CHEBI:18277"/>
        <dbReference type="ChEBI" id="CHEBI:58613"/>
        <dbReference type="EC" id="5.3.1.24"/>
    </reaction>
</comment>
<dbReference type="EC" id="5.3.1.24" evidence="4 10"/>
<dbReference type="Pfam" id="PF00697">
    <property type="entry name" value="PRAI"/>
    <property type="match status" value="1"/>
</dbReference>
<keyword evidence="6 10" id="KW-0028">Amino-acid biosynthesis</keyword>
<evidence type="ECO:0000256" key="10">
    <source>
        <dbReference type="HAMAP-Rule" id="MF_00135"/>
    </source>
</evidence>
<evidence type="ECO:0000256" key="3">
    <source>
        <dbReference type="ARBA" id="ARBA00007571"/>
    </source>
</evidence>
<evidence type="ECO:0000259" key="11">
    <source>
        <dbReference type="Pfam" id="PF00697"/>
    </source>
</evidence>
<feature type="domain" description="N-(5'phosphoribosyl) anthranilate isomerase (PRAI)" evidence="11">
    <location>
        <begin position="5"/>
        <end position="200"/>
    </location>
</feature>
<evidence type="ECO:0000256" key="8">
    <source>
        <dbReference type="ARBA" id="ARBA00023141"/>
    </source>
</evidence>
<comment type="similarity">
    <text evidence="3 10">Belongs to the TrpF family.</text>
</comment>
<dbReference type="InterPro" id="IPR044643">
    <property type="entry name" value="TrpF_fam"/>
</dbReference>
<dbReference type="Gene3D" id="3.20.20.70">
    <property type="entry name" value="Aldolase class I"/>
    <property type="match status" value="1"/>
</dbReference>
<dbReference type="FunFam" id="3.20.20.70:FF:000075">
    <property type="entry name" value="Tryptophan biosynthesis protein TRP1"/>
    <property type="match status" value="1"/>
</dbReference>
<dbReference type="HAMAP" id="MF_00135">
    <property type="entry name" value="PRAI"/>
    <property type="match status" value="1"/>
</dbReference>